<feature type="compositionally biased region" description="Basic and acidic residues" evidence="1">
    <location>
        <begin position="37"/>
        <end position="47"/>
    </location>
</feature>
<dbReference type="Pfam" id="PF20106">
    <property type="entry name" value="DUF6496"/>
    <property type="match status" value="1"/>
</dbReference>
<organism evidence="2 3">
    <name type="scientific">Mycetohabitans rhizoxinica (strain DSM 19002 / CIP 109453 / HKI 454)</name>
    <name type="common">Paraburkholderia rhizoxinica</name>
    <dbReference type="NCBI Taxonomy" id="882378"/>
    <lineage>
        <taxon>Bacteria</taxon>
        <taxon>Pseudomonadati</taxon>
        <taxon>Pseudomonadota</taxon>
        <taxon>Betaproteobacteria</taxon>
        <taxon>Burkholderiales</taxon>
        <taxon>Burkholderiaceae</taxon>
        <taxon>Mycetohabitans</taxon>
    </lineage>
</organism>
<accession>E5AMN8</accession>
<dbReference type="HOGENOM" id="CLU_131968_0_0_4"/>
<dbReference type="AlphaFoldDB" id="E5AMN8"/>
<sequence>MKAAPHASGGSGAGTDIATAWHTAFLSRRVVMPERKTMARAQADKRAGKSASTQAGEFVKEEVEHVRAGKHGVRSAKQAVAIGLSKARRAGIDLKPPKKGATSEATRKKAAKDSEAGQHKTKGSASKETQAKRSRTTTSVLRRERSDGAARKSMSKQAESAAAKRPAASRSAAAKRAAKTKGAAGRSAAAKKAAHTRAARAHH</sequence>
<feature type="compositionally biased region" description="Low complexity" evidence="1">
    <location>
        <begin position="160"/>
        <end position="191"/>
    </location>
</feature>
<proteinExistence type="predicted"/>
<feature type="compositionally biased region" description="Basic residues" evidence="1">
    <location>
        <begin position="192"/>
        <end position="203"/>
    </location>
</feature>
<evidence type="ECO:0000313" key="2">
    <source>
        <dbReference type="EMBL" id="CBW76270.1"/>
    </source>
</evidence>
<feature type="region of interest" description="Disordered" evidence="1">
    <location>
        <begin position="37"/>
        <end position="59"/>
    </location>
</feature>
<dbReference type="Proteomes" id="UP000007437">
    <property type="component" value="Chromosome"/>
</dbReference>
<evidence type="ECO:0008006" key="4">
    <source>
        <dbReference type="Google" id="ProtNLM"/>
    </source>
</evidence>
<dbReference type="InterPro" id="IPR045468">
    <property type="entry name" value="DUF6496"/>
</dbReference>
<dbReference type="KEGG" id="brh:RBRH_03068"/>
<dbReference type="eggNOG" id="ENOG50320RZ">
    <property type="taxonomic scope" value="Bacteria"/>
</dbReference>
<evidence type="ECO:0000313" key="3">
    <source>
        <dbReference type="Proteomes" id="UP000007437"/>
    </source>
</evidence>
<feature type="compositionally biased region" description="Basic and acidic residues" evidence="1">
    <location>
        <begin position="105"/>
        <end position="118"/>
    </location>
</feature>
<feature type="compositionally biased region" description="Basic and acidic residues" evidence="1">
    <location>
        <begin position="141"/>
        <end position="150"/>
    </location>
</feature>
<gene>
    <name evidence="2" type="ordered locus">RBRH_03068</name>
</gene>
<reference evidence="2 3" key="1">
    <citation type="journal article" date="2011" name="J. Bacteriol.">
        <title>Complete genome sequence of Burkholderia rhizoxinica, an endosymbiont of Rhizopus microsporus.</title>
        <authorList>
            <person name="Lackner G."/>
            <person name="Moebius N."/>
            <person name="Partida-Martinez L."/>
            <person name="Hertweck C."/>
        </authorList>
    </citation>
    <scope>NUCLEOTIDE SEQUENCE [LARGE SCALE GENOMIC DNA]</scope>
    <source>
        <strain evidence="3">DSM 19002 / CIP 109453 / HKI 454</strain>
    </source>
</reference>
<name>E5AMN8_MYCRK</name>
<dbReference type="EMBL" id="FR687359">
    <property type="protein sequence ID" value="CBW76270.1"/>
    <property type="molecule type" value="Genomic_DNA"/>
</dbReference>
<evidence type="ECO:0000256" key="1">
    <source>
        <dbReference type="SAM" id="MobiDB-lite"/>
    </source>
</evidence>
<protein>
    <recommendedName>
        <fullName evidence="4">DNA-binding protein</fullName>
    </recommendedName>
</protein>
<feature type="region of interest" description="Disordered" evidence="1">
    <location>
        <begin position="90"/>
        <end position="203"/>
    </location>
</feature>